<evidence type="ECO:0008006" key="3">
    <source>
        <dbReference type="Google" id="ProtNLM"/>
    </source>
</evidence>
<evidence type="ECO:0000313" key="1">
    <source>
        <dbReference type="EMBL" id="MBF6355558.1"/>
    </source>
</evidence>
<evidence type="ECO:0000313" key="2">
    <source>
        <dbReference type="Proteomes" id="UP000707731"/>
    </source>
</evidence>
<sequence>MRGHRGLGTPNVLQGLWRTADRVDPDLLRRLHAALRTGDLGRRVIRSRVPGARPAWRPNQRAHPLVLASAPLTAAQALTWADGQGEGLDPEFGPGWRLSATPLDDGGTIIALTCSHVLADARGLVLAASLALARLEADGPNTPGGRPSTPAGIESEWRDAARQWSIVVGGTLRAVRGLGAHPVRAVRDAAPNRDGHAHAADDPLPVHSVAAQCDAATWDRVATERDGTANSLFIQLVAETLRTAGAARDFAWAGIEASLPVDTRDEPRVANDIAVTSVVVEPTDTPATLRAKARAAYEHRMTGPAGVPEEILQVVGDRLAHRMAAGAGERDILCSNIGDLPEQLNSFGPHRCLGVAARAIHPGLTVRTRPRTRLSGYLCRIGADYTLCLVALDPPGVDSPDALAAAATRVASDLGLSLSFW</sequence>
<organism evidence="1 2">
    <name type="scientific">Nocardia higoensis</name>
    <dbReference type="NCBI Taxonomy" id="228599"/>
    <lineage>
        <taxon>Bacteria</taxon>
        <taxon>Bacillati</taxon>
        <taxon>Actinomycetota</taxon>
        <taxon>Actinomycetes</taxon>
        <taxon>Mycobacteriales</taxon>
        <taxon>Nocardiaceae</taxon>
        <taxon>Nocardia</taxon>
    </lineage>
</organism>
<dbReference type="Proteomes" id="UP000707731">
    <property type="component" value="Unassembled WGS sequence"/>
</dbReference>
<dbReference type="EMBL" id="JADLQN010000001">
    <property type="protein sequence ID" value="MBF6355558.1"/>
    <property type="molecule type" value="Genomic_DNA"/>
</dbReference>
<gene>
    <name evidence="1" type="ORF">IU449_13560</name>
</gene>
<reference evidence="1 2" key="1">
    <citation type="submission" date="2020-10" db="EMBL/GenBank/DDBJ databases">
        <title>Identification of Nocardia species via Next-generation sequencing and recognition of intraspecies genetic diversity.</title>
        <authorList>
            <person name="Li P."/>
            <person name="Li P."/>
            <person name="Lu B."/>
        </authorList>
    </citation>
    <scope>NUCLEOTIDE SEQUENCE [LARGE SCALE GENOMIC DNA]</scope>
    <source>
        <strain evidence="1 2">BJ06-0143</strain>
    </source>
</reference>
<comment type="caution">
    <text evidence="1">The sequence shown here is derived from an EMBL/GenBank/DDBJ whole genome shotgun (WGS) entry which is preliminary data.</text>
</comment>
<accession>A0ABS0DFU0</accession>
<protein>
    <recommendedName>
        <fullName evidence="3">Condensation domain-containing protein</fullName>
    </recommendedName>
</protein>
<keyword evidence="2" id="KW-1185">Reference proteome</keyword>
<name>A0ABS0DFU0_9NOCA</name>
<proteinExistence type="predicted"/>